<keyword evidence="3" id="KW-1185">Reference proteome</keyword>
<dbReference type="EMBL" id="FWFK01000006">
    <property type="protein sequence ID" value="SLN65871.1"/>
    <property type="molecule type" value="Genomic_DNA"/>
</dbReference>
<keyword evidence="1" id="KW-0812">Transmembrane</keyword>
<protein>
    <submittedName>
        <fullName evidence="2">Uncharacterized protein</fullName>
    </submittedName>
</protein>
<sequence>MTWFSDNALLVQTVTSIVTALIWLVYLQLLLSGVRRQRRPTLSMNRGSGEGMDAKVILSNLGYEPIYVQDVLVTMDIEGDGESTHYVTDRRELPEEEMSEGLSGTTQGPMTAGDYISLGSVRGILQRAAPNYNTEQLPGLNKVTFTVLGTGQKPAGARKTYHVISDDQSIKHLQPQSLDTRMLSPRQCRRIRHRQGSDV</sequence>
<accession>A0A1X7A1E3</accession>
<evidence type="ECO:0000313" key="2">
    <source>
        <dbReference type="EMBL" id="SLN65871.1"/>
    </source>
</evidence>
<keyword evidence="1" id="KW-1133">Transmembrane helix</keyword>
<gene>
    <name evidence="2" type="ORF">ROJ8625_03370</name>
</gene>
<keyword evidence="1" id="KW-0472">Membrane</keyword>
<proteinExistence type="predicted"/>
<dbReference type="Proteomes" id="UP000193570">
    <property type="component" value="Unassembled WGS sequence"/>
</dbReference>
<reference evidence="2 3" key="1">
    <citation type="submission" date="2017-03" db="EMBL/GenBank/DDBJ databases">
        <authorList>
            <person name="Afonso C.L."/>
            <person name="Miller P.J."/>
            <person name="Scott M.A."/>
            <person name="Spackman E."/>
            <person name="Goraichik I."/>
            <person name="Dimitrov K.M."/>
            <person name="Suarez D.L."/>
            <person name="Swayne D.E."/>
        </authorList>
    </citation>
    <scope>NUCLEOTIDE SEQUENCE [LARGE SCALE GENOMIC DNA]</scope>
    <source>
        <strain evidence="2 3">CECT 8625</strain>
    </source>
</reference>
<name>A0A1X7A1E3_9RHOB</name>
<evidence type="ECO:0000313" key="3">
    <source>
        <dbReference type="Proteomes" id="UP000193570"/>
    </source>
</evidence>
<evidence type="ECO:0000256" key="1">
    <source>
        <dbReference type="SAM" id="Phobius"/>
    </source>
</evidence>
<feature type="transmembrane region" description="Helical" evidence="1">
    <location>
        <begin position="12"/>
        <end position="34"/>
    </location>
</feature>
<dbReference type="AlphaFoldDB" id="A0A1X7A1E3"/>
<organism evidence="2 3">
    <name type="scientific">Roseivivax jejudonensis</name>
    <dbReference type="NCBI Taxonomy" id="1529041"/>
    <lineage>
        <taxon>Bacteria</taxon>
        <taxon>Pseudomonadati</taxon>
        <taxon>Pseudomonadota</taxon>
        <taxon>Alphaproteobacteria</taxon>
        <taxon>Rhodobacterales</taxon>
        <taxon>Roseobacteraceae</taxon>
        <taxon>Roseivivax</taxon>
    </lineage>
</organism>